<reference evidence="3" key="1">
    <citation type="submission" date="2020-10" db="EMBL/GenBank/DDBJ databases">
        <authorList>
            <person name="Gilroy R."/>
        </authorList>
    </citation>
    <scope>NUCLEOTIDE SEQUENCE</scope>
    <source>
        <strain evidence="3">CHK33-4379</strain>
    </source>
</reference>
<protein>
    <submittedName>
        <fullName evidence="3">Amidohydrolase family protein</fullName>
    </submittedName>
</protein>
<dbReference type="GO" id="GO:0016787">
    <property type="term" value="F:hydrolase activity"/>
    <property type="evidence" value="ECO:0007669"/>
    <property type="project" value="InterPro"/>
</dbReference>
<name>A0A9D1GRQ7_9FIRM</name>
<gene>
    <name evidence="3" type="ORF">IAC39_00280</name>
</gene>
<accession>A0A9D1GRQ7</accession>
<dbReference type="GO" id="GO:0016831">
    <property type="term" value="F:carboxy-lyase activity"/>
    <property type="evidence" value="ECO:0007669"/>
    <property type="project" value="InterPro"/>
</dbReference>
<organism evidence="3 4">
    <name type="scientific">Candidatus Faeciplasma pullistercoris</name>
    <dbReference type="NCBI Taxonomy" id="2840800"/>
    <lineage>
        <taxon>Bacteria</taxon>
        <taxon>Bacillati</taxon>
        <taxon>Bacillota</taxon>
        <taxon>Clostridia</taxon>
        <taxon>Eubacteriales</taxon>
        <taxon>Oscillospiraceae</taxon>
        <taxon>Oscillospiraceae incertae sedis</taxon>
        <taxon>Candidatus Faeciplasma</taxon>
    </lineage>
</organism>
<feature type="domain" description="Amidohydrolase-related" evidence="2">
    <location>
        <begin position="66"/>
        <end position="272"/>
    </location>
</feature>
<dbReference type="AlphaFoldDB" id="A0A9D1GRQ7"/>
<evidence type="ECO:0000259" key="2">
    <source>
        <dbReference type="Pfam" id="PF04909"/>
    </source>
</evidence>
<keyword evidence="1" id="KW-0456">Lyase</keyword>
<evidence type="ECO:0000313" key="4">
    <source>
        <dbReference type="Proteomes" id="UP000824136"/>
    </source>
</evidence>
<dbReference type="Gene3D" id="3.20.20.140">
    <property type="entry name" value="Metal-dependent hydrolases"/>
    <property type="match status" value="1"/>
</dbReference>
<evidence type="ECO:0000256" key="1">
    <source>
        <dbReference type="ARBA" id="ARBA00023239"/>
    </source>
</evidence>
<evidence type="ECO:0000313" key="3">
    <source>
        <dbReference type="EMBL" id="HIT58153.1"/>
    </source>
</evidence>
<dbReference type="SUPFAM" id="SSF51556">
    <property type="entry name" value="Metallo-dependent hydrolases"/>
    <property type="match status" value="1"/>
</dbReference>
<dbReference type="InterPro" id="IPR032465">
    <property type="entry name" value="ACMSD"/>
</dbReference>
<comment type="caution">
    <text evidence="3">The sequence shown here is derived from an EMBL/GenBank/DDBJ whole genome shotgun (WGS) entry which is preliminary data.</text>
</comment>
<proteinExistence type="predicted"/>
<dbReference type="InterPro" id="IPR006680">
    <property type="entry name" value="Amidohydro-rel"/>
</dbReference>
<sequence length="279" mass="31975">MEKEEALRKIESLRKIDCHTHIINEKIRSEYFGRVKNRYALVMEFPDFLMKSGLEHECSQTVRGDDRLFICPYIDLRSDIGARLSELEPRLESDKIVGLKVYLSYQKGRADEEKLFPAYEFAAKHRLSVTFHTGLCSLVLPSDNDLEGSSAVHIGRAAELYPEVNFIAAHMDDPEFDRCMDVVASHKNIYTDISGAYETGTSYGANVDAAIDLFKSATDKHPECFRQMLYGTDFCPPISLGQLDEYDYSLYRMFPSETWEDICWGNALRAFPRLGDYLK</sequence>
<dbReference type="InterPro" id="IPR032466">
    <property type="entry name" value="Metal_Hydrolase"/>
</dbReference>
<dbReference type="EMBL" id="DVLL01000001">
    <property type="protein sequence ID" value="HIT58153.1"/>
    <property type="molecule type" value="Genomic_DNA"/>
</dbReference>
<reference evidence="3" key="2">
    <citation type="journal article" date="2021" name="PeerJ">
        <title>Extensive microbial diversity within the chicken gut microbiome revealed by metagenomics and culture.</title>
        <authorList>
            <person name="Gilroy R."/>
            <person name="Ravi A."/>
            <person name="Getino M."/>
            <person name="Pursley I."/>
            <person name="Horton D.L."/>
            <person name="Alikhan N.F."/>
            <person name="Baker D."/>
            <person name="Gharbi K."/>
            <person name="Hall N."/>
            <person name="Watson M."/>
            <person name="Adriaenssens E.M."/>
            <person name="Foster-Nyarko E."/>
            <person name="Jarju S."/>
            <person name="Secka A."/>
            <person name="Antonio M."/>
            <person name="Oren A."/>
            <person name="Chaudhuri R.R."/>
            <person name="La Ragione R."/>
            <person name="Hildebrand F."/>
            <person name="Pallen M.J."/>
        </authorList>
    </citation>
    <scope>NUCLEOTIDE SEQUENCE</scope>
    <source>
        <strain evidence="3">CHK33-4379</strain>
    </source>
</reference>
<dbReference type="Pfam" id="PF04909">
    <property type="entry name" value="Amidohydro_2"/>
    <property type="match status" value="1"/>
</dbReference>
<dbReference type="PANTHER" id="PTHR21240">
    <property type="entry name" value="2-AMINO-3-CARBOXYLMUCONATE-6-SEMIALDEHYDE DECARBOXYLASE"/>
    <property type="match status" value="1"/>
</dbReference>
<dbReference type="Proteomes" id="UP000824136">
    <property type="component" value="Unassembled WGS sequence"/>
</dbReference>